<dbReference type="PANTHER" id="PTHR31225">
    <property type="entry name" value="OS04G0344100 PROTEIN-RELATED"/>
    <property type="match status" value="1"/>
</dbReference>
<evidence type="ECO:0000313" key="7">
    <source>
        <dbReference type="EMBL" id="PKA61407.1"/>
    </source>
</evidence>
<evidence type="ECO:0000256" key="4">
    <source>
        <dbReference type="SAM" id="Coils"/>
    </source>
</evidence>
<dbReference type="PANTHER" id="PTHR31225:SF252">
    <property type="entry name" value="TERPENE SYNTHASE 12-RELATED"/>
    <property type="match status" value="1"/>
</dbReference>
<dbReference type="Pfam" id="PF03936">
    <property type="entry name" value="Terpene_synth_C"/>
    <property type="match status" value="1"/>
</dbReference>
<accession>A0A2I0B0T8</accession>
<comment type="cofactor">
    <cofactor evidence="1">
        <name>Mg(2+)</name>
        <dbReference type="ChEBI" id="CHEBI:18420"/>
    </cofactor>
</comment>
<keyword evidence="2" id="KW-0479">Metal-binding</keyword>
<dbReference type="InterPro" id="IPR005630">
    <property type="entry name" value="Terpene_synthase_metal-bd"/>
</dbReference>
<dbReference type="InterPro" id="IPR036965">
    <property type="entry name" value="Terpene_synth_N_sf"/>
</dbReference>
<dbReference type="SUPFAM" id="SSF48576">
    <property type="entry name" value="Terpenoid synthases"/>
    <property type="match status" value="1"/>
</dbReference>
<evidence type="ECO:0000256" key="2">
    <source>
        <dbReference type="ARBA" id="ARBA00022723"/>
    </source>
</evidence>
<dbReference type="Gene3D" id="1.50.10.130">
    <property type="entry name" value="Terpene synthase, N-terminal domain"/>
    <property type="match status" value="1"/>
</dbReference>
<dbReference type="InterPro" id="IPR044814">
    <property type="entry name" value="Terpene_cyclase_plant_C1"/>
</dbReference>
<keyword evidence="8" id="KW-1185">Reference proteome</keyword>
<dbReference type="EC" id="4.2.3.15" evidence="7"/>
<protein>
    <submittedName>
        <fullName evidence="7">Alpha-terpineol synthase, chloroplastic</fullName>
        <ecNumber evidence="7">4.2.3.15</ecNumber>
    </submittedName>
</protein>
<evidence type="ECO:0000256" key="1">
    <source>
        <dbReference type="ARBA" id="ARBA00001946"/>
    </source>
</evidence>
<name>A0A2I0B0T8_9ASPA</name>
<keyword evidence="7" id="KW-0456">Lyase</keyword>
<dbReference type="SUPFAM" id="SSF48239">
    <property type="entry name" value="Terpenoid cyclases/Protein prenyltransferases"/>
    <property type="match status" value="1"/>
</dbReference>
<feature type="coiled-coil region" evidence="4">
    <location>
        <begin position="41"/>
        <end position="68"/>
    </location>
</feature>
<keyword evidence="4" id="KW-0175">Coiled coil</keyword>
<evidence type="ECO:0000256" key="3">
    <source>
        <dbReference type="ARBA" id="ARBA00022842"/>
    </source>
</evidence>
<keyword evidence="3" id="KW-0460">Magnesium</keyword>
<sequence>MVLLSASAASITPPPHRRTANYRPSIWDDDYIQSLPIGFEEESHLRRREELKERVRQLILKQKDAVEQLELVDALLRLGVQYHFELEIECVLNSMSSSITNTSNMSEDINLHCSALLFRLLREHGTDSSNLLGSNPIFSSLNAMIVSFKGRIQHDVKELLSLHEASFLAVEGEDELEEAGEMAAEQLRRLRKNTSLDPKLAEHIDHALELPLHWRMTRLHTRWYIDFYEKQENADSGLLELAKLDFNMVQSAYKMELKEISRWWRNLGLASEELSFARDRLVEAYFWSVGCSYEPHFWRCRKEIAKIGCLLSTIDDIYDVYGSLEELELFTRAVDCLDLSKAYLLEARWYYSGYTPTLNEYIENGWMTIAGPLLSACAYCLSEDLTMEALNNLRFYPDVVRQSSLIARLYDDLGTSNDEILRGDVAKSIQCHMKHKNVSEKAAREHIRWLIRKHWKTMNEGLIANQQLLGSFKSHVINFPRMAQFIYQYGDGHGKPEVETRVQVISLIVEPIPL</sequence>
<dbReference type="CDD" id="cd00684">
    <property type="entry name" value="Terpene_cyclase_plant_C1"/>
    <property type="match status" value="1"/>
</dbReference>
<dbReference type="InterPro" id="IPR008930">
    <property type="entry name" value="Terpenoid_cyclase/PrenylTrfase"/>
</dbReference>
<dbReference type="Proteomes" id="UP000236161">
    <property type="component" value="Unassembled WGS sequence"/>
</dbReference>
<dbReference type="GO" id="GO:0000287">
    <property type="term" value="F:magnesium ion binding"/>
    <property type="evidence" value="ECO:0007669"/>
    <property type="project" value="InterPro"/>
</dbReference>
<dbReference type="Gene3D" id="1.10.600.10">
    <property type="entry name" value="Farnesyl Diphosphate Synthase"/>
    <property type="match status" value="2"/>
</dbReference>
<evidence type="ECO:0000313" key="8">
    <source>
        <dbReference type="Proteomes" id="UP000236161"/>
    </source>
</evidence>
<gene>
    <name evidence="7" type="ORF">AXF42_Ash014324</name>
</gene>
<dbReference type="InterPro" id="IPR050148">
    <property type="entry name" value="Terpene_synthase-like"/>
</dbReference>
<dbReference type="Pfam" id="PF01397">
    <property type="entry name" value="Terpene_synth"/>
    <property type="match status" value="1"/>
</dbReference>
<evidence type="ECO:0000259" key="5">
    <source>
        <dbReference type="Pfam" id="PF01397"/>
    </source>
</evidence>
<evidence type="ECO:0000259" key="6">
    <source>
        <dbReference type="Pfam" id="PF03936"/>
    </source>
</evidence>
<dbReference type="InterPro" id="IPR008949">
    <property type="entry name" value="Isoprenoid_synthase_dom_sf"/>
</dbReference>
<feature type="domain" description="Terpene synthase metal-binding" evidence="6">
    <location>
        <begin position="337"/>
        <end position="457"/>
    </location>
</feature>
<dbReference type="GO" id="GO:0050551">
    <property type="term" value="F:myrcene synthase activity"/>
    <property type="evidence" value="ECO:0007669"/>
    <property type="project" value="UniProtKB-EC"/>
</dbReference>
<feature type="domain" description="Terpene synthase N-terminal" evidence="5">
    <location>
        <begin position="26"/>
        <end position="208"/>
    </location>
</feature>
<reference evidence="7 8" key="1">
    <citation type="journal article" date="2017" name="Nature">
        <title>The Apostasia genome and the evolution of orchids.</title>
        <authorList>
            <person name="Zhang G.Q."/>
            <person name="Liu K.W."/>
            <person name="Li Z."/>
            <person name="Lohaus R."/>
            <person name="Hsiao Y.Y."/>
            <person name="Niu S.C."/>
            <person name="Wang J.Y."/>
            <person name="Lin Y.C."/>
            <person name="Xu Q."/>
            <person name="Chen L.J."/>
            <person name="Yoshida K."/>
            <person name="Fujiwara S."/>
            <person name="Wang Z.W."/>
            <person name="Zhang Y.Q."/>
            <person name="Mitsuda N."/>
            <person name="Wang M."/>
            <person name="Liu G.H."/>
            <person name="Pecoraro L."/>
            <person name="Huang H.X."/>
            <person name="Xiao X.J."/>
            <person name="Lin M."/>
            <person name="Wu X.Y."/>
            <person name="Wu W.L."/>
            <person name="Chen Y.Y."/>
            <person name="Chang S.B."/>
            <person name="Sakamoto S."/>
            <person name="Ohme-Takagi M."/>
            <person name="Yagi M."/>
            <person name="Zeng S.J."/>
            <person name="Shen C.Y."/>
            <person name="Yeh C.M."/>
            <person name="Luo Y.B."/>
            <person name="Tsai W.C."/>
            <person name="Van de Peer Y."/>
            <person name="Liu Z.J."/>
        </authorList>
    </citation>
    <scope>NUCLEOTIDE SEQUENCE [LARGE SCALE GENOMIC DNA]</scope>
    <source>
        <strain evidence="8">cv. Shenzhen</strain>
        <tissue evidence="7">Stem</tissue>
    </source>
</reference>
<dbReference type="STRING" id="1088818.A0A2I0B0T8"/>
<dbReference type="OrthoDB" id="746449at2759"/>
<proteinExistence type="predicted"/>
<dbReference type="InterPro" id="IPR001906">
    <property type="entry name" value="Terpene_synth_N"/>
</dbReference>
<organism evidence="7 8">
    <name type="scientific">Apostasia shenzhenica</name>
    <dbReference type="NCBI Taxonomy" id="1088818"/>
    <lineage>
        <taxon>Eukaryota</taxon>
        <taxon>Viridiplantae</taxon>
        <taxon>Streptophyta</taxon>
        <taxon>Embryophyta</taxon>
        <taxon>Tracheophyta</taxon>
        <taxon>Spermatophyta</taxon>
        <taxon>Magnoliopsida</taxon>
        <taxon>Liliopsida</taxon>
        <taxon>Asparagales</taxon>
        <taxon>Orchidaceae</taxon>
        <taxon>Apostasioideae</taxon>
        <taxon>Apostasia</taxon>
    </lineage>
</organism>
<dbReference type="AlphaFoldDB" id="A0A2I0B0T8"/>
<dbReference type="EMBL" id="KZ451930">
    <property type="protein sequence ID" value="PKA61407.1"/>
    <property type="molecule type" value="Genomic_DNA"/>
</dbReference>
<dbReference type="GO" id="GO:0016102">
    <property type="term" value="P:diterpenoid biosynthetic process"/>
    <property type="evidence" value="ECO:0007669"/>
    <property type="project" value="InterPro"/>
</dbReference>